<evidence type="ECO:0000313" key="1">
    <source>
        <dbReference type="EMBL" id="XBO82336.1"/>
    </source>
</evidence>
<sequence length="45" mass="5290">MVFFTFLYKNTLVSFAQFVIIYLVGRQDGNERPDYNGGEVYRHAL</sequence>
<name>A0AAU7L2M6_9CAUD</name>
<dbReference type="EMBL" id="PP836394">
    <property type="protein sequence ID" value="XBO82336.1"/>
    <property type="molecule type" value="Genomic_DNA"/>
</dbReference>
<organism evidence="1">
    <name type="scientific">Salmonella phage vB_SenS-AKM_HA2021_32</name>
    <dbReference type="NCBI Taxonomy" id="3158841"/>
    <lineage>
        <taxon>Viruses</taxon>
        <taxon>Duplodnaviria</taxon>
        <taxon>Heunggongvirae</taxon>
        <taxon>Uroviricota</taxon>
        <taxon>Caudoviricetes</taxon>
        <taxon>Demerecviridae</taxon>
        <taxon>Markadamsvirinae</taxon>
        <taxon>Epseptimavirus</taxon>
    </lineage>
</organism>
<accession>A0AAU7L2M6</accession>
<gene>
    <name evidence="1" type="ORF">AKMHA202132_202</name>
</gene>
<reference evidence="1" key="1">
    <citation type="submission" date="2024-05" db="EMBL/GenBank/DDBJ databases">
        <authorList>
            <person name="Martinez-Soto C.E."/>
            <person name="Kropinski A.M."/>
            <person name="Chow E.M.C."/>
            <person name="Lone A."/>
            <person name="Anany H."/>
        </authorList>
    </citation>
    <scope>NUCLEOTIDE SEQUENCE</scope>
</reference>
<protein>
    <submittedName>
        <fullName evidence="1">Uncharacterized protein</fullName>
    </submittedName>
</protein>
<proteinExistence type="predicted"/>